<name>A0A830CR66_9LAMI</name>
<proteinExistence type="predicted"/>
<sequence length="100" mass="11770">MVVCDFEARVDEFVAEMIRSDPYSVYFLVTDTVYTWPENIANKYGLVNVWFWTQPALVFSLAYHWDLLTQRGHFPAKGTHTHAYTCTYLLVLNLKHFMTI</sequence>
<gene>
    <name evidence="1" type="ORF">PHJA_002292900</name>
</gene>
<evidence type="ECO:0000313" key="2">
    <source>
        <dbReference type="Proteomes" id="UP000653305"/>
    </source>
</evidence>
<dbReference type="Proteomes" id="UP000653305">
    <property type="component" value="Unassembled WGS sequence"/>
</dbReference>
<dbReference type="SUPFAM" id="SSF53756">
    <property type="entry name" value="UDP-Glycosyltransferase/glycogen phosphorylase"/>
    <property type="match status" value="1"/>
</dbReference>
<keyword evidence="2" id="KW-1185">Reference proteome</keyword>
<keyword evidence="1" id="KW-0808">Transferase</keyword>
<evidence type="ECO:0000313" key="1">
    <source>
        <dbReference type="EMBL" id="GFQ01490.1"/>
    </source>
</evidence>
<dbReference type="Gene3D" id="3.40.50.2000">
    <property type="entry name" value="Glycogen Phosphorylase B"/>
    <property type="match status" value="1"/>
</dbReference>
<dbReference type="GO" id="GO:0016740">
    <property type="term" value="F:transferase activity"/>
    <property type="evidence" value="ECO:0007669"/>
    <property type="project" value="UniProtKB-KW"/>
</dbReference>
<dbReference type="AlphaFoldDB" id="A0A830CR66"/>
<reference evidence="1" key="1">
    <citation type="submission" date="2020-07" db="EMBL/GenBank/DDBJ databases">
        <title>Ethylene signaling mediates host invasion by parasitic plants.</title>
        <authorList>
            <person name="Yoshida S."/>
        </authorList>
    </citation>
    <scope>NUCLEOTIDE SEQUENCE</scope>
    <source>
        <strain evidence="1">Okayama</strain>
    </source>
</reference>
<dbReference type="OrthoDB" id="911841at2759"/>
<protein>
    <submittedName>
        <fullName evidence="1">UDP-glycosyltransferase 86a1</fullName>
    </submittedName>
</protein>
<comment type="caution">
    <text evidence="1">The sequence shown here is derived from an EMBL/GenBank/DDBJ whole genome shotgun (WGS) entry which is preliminary data.</text>
</comment>
<accession>A0A830CR66</accession>
<organism evidence="1 2">
    <name type="scientific">Phtheirospermum japonicum</name>
    <dbReference type="NCBI Taxonomy" id="374723"/>
    <lineage>
        <taxon>Eukaryota</taxon>
        <taxon>Viridiplantae</taxon>
        <taxon>Streptophyta</taxon>
        <taxon>Embryophyta</taxon>
        <taxon>Tracheophyta</taxon>
        <taxon>Spermatophyta</taxon>
        <taxon>Magnoliopsida</taxon>
        <taxon>eudicotyledons</taxon>
        <taxon>Gunneridae</taxon>
        <taxon>Pentapetalae</taxon>
        <taxon>asterids</taxon>
        <taxon>lamiids</taxon>
        <taxon>Lamiales</taxon>
        <taxon>Orobanchaceae</taxon>
        <taxon>Orobanchaceae incertae sedis</taxon>
        <taxon>Phtheirospermum</taxon>
    </lineage>
</organism>
<dbReference type="EMBL" id="BMAC01000688">
    <property type="protein sequence ID" value="GFQ01490.1"/>
    <property type="molecule type" value="Genomic_DNA"/>
</dbReference>